<dbReference type="GO" id="GO:0006310">
    <property type="term" value="P:DNA recombination"/>
    <property type="evidence" value="ECO:0007669"/>
    <property type="project" value="UniProtKB-KW"/>
</dbReference>
<evidence type="ECO:0000256" key="4">
    <source>
        <dbReference type="PROSITE-ProRule" id="PRU01248"/>
    </source>
</evidence>
<sequence length="437" mass="51346">MHGKYRLLHDIPCCGSDFRLVPKDYEPFCFYFIVWKIVIYKPKNDMANFSIVVVPTKKLSNGRHRIRIAVAHHSQTRYISTQFTLDSASQLKNGRVVRHENAANMNACLRKLINEYEEIITSISYLPAISCTELIRIITYEQKKKGITFQAVAKEYMNFMKGEEREKSYKLYKIASERLVKYMKGDFPLIQLTPIHIQEFAKVLHEENLADTTIRIYLTLIKVILNYAGKMNYVSYSIHPFVLFKMPASNVRELDLSIDELKRILDVRLLKPSLSMVRDIFMLTYYLGGINLRDLLVYDFKNKNDMRYVRHKTRNSKKGENEIVFTLQPEAKVLIDKYMSRNGHLQFGKYSSYKQIYSLVFRHINKVTELSGVKKKVTYYSARKTFAQHGYDLGIQIEKIEYCIGHSMKNNRPIFNYIKIMQEHADKVFRAVLDQLL</sequence>
<reference evidence="7" key="2">
    <citation type="submission" date="2007-04" db="EMBL/GenBank/DDBJ databases">
        <title>Draft genome sequence of Bacteroides ovatus (ATCC 8483).</title>
        <authorList>
            <person name="Sudarsanam P."/>
            <person name="Ley R."/>
            <person name="Guruge J."/>
            <person name="Turnbaugh P.J."/>
            <person name="Mahowald M."/>
            <person name="Liep D."/>
            <person name="Gordon J."/>
        </authorList>
    </citation>
    <scope>NUCLEOTIDE SEQUENCE [LARGE SCALE GENOMIC DNA]</scope>
    <source>
        <strain evidence="7">ATCC 8483 / DSM 1896 / JCM 5824 / BCRC 10623 / CCUG 4943 / NCTC 11153</strain>
    </source>
</reference>
<evidence type="ECO:0000313" key="7">
    <source>
        <dbReference type="Proteomes" id="UP000005475"/>
    </source>
</evidence>
<reference evidence="6 7" key="1">
    <citation type="submission" date="2007-03" db="EMBL/GenBank/DDBJ databases">
        <authorList>
            <person name="Fulton L."/>
            <person name="Clifton S."/>
            <person name="Fulton B."/>
            <person name="Xu J."/>
            <person name="Minx P."/>
            <person name="Pepin K.H."/>
            <person name="Johnson M."/>
            <person name="Thiruvilangam P."/>
            <person name="Bhonagiri V."/>
            <person name="Nash W.E."/>
            <person name="Mardis E.R."/>
            <person name="Wilson R.K."/>
        </authorList>
    </citation>
    <scope>NUCLEOTIDE SEQUENCE [LARGE SCALE GENOMIC DNA]</scope>
    <source>
        <strain evidence="7">ATCC 8483 / DSM 1896 / JCM 5824 / BCRC 10623 / CCUG 4943 / NCTC 11153</strain>
    </source>
</reference>
<dbReference type="EMBL" id="AAXF02000054">
    <property type="protein sequence ID" value="EDO09100.1"/>
    <property type="molecule type" value="Genomic_DNA"/>
</dbReference>
<dbReference type="Gene3D" id="1.10.150.130">
    <property type="match status" value="1"/>
</dbReference>
<comment type="caution">
    <text evidence="6">The sequence shown here is derived from an EMBL/GenBank/DDBJ whole genome shotgun (WGS) entry which is preliminary data.</text>
</comment>
<organism evidence="6 7">
    <name type="scientific">Bacteroides ovatus (strain ATCC 8483 / DSM 1896 / JCM 5824 / BCRC 10623 / CCUG 4943 / NCTC 11153)</name>
    <dbReference type="NCBI Taxonomy" id="411476"/>
    <lineage>
        <taxon>Bacteria</taxon>
        <taxon>Pseudomonadati</taxon>
        <taxon>Bacteroidota</taxon>
        <taxon>Bacteroidia</taxon>
        <taxon>Bacteroidales</taxon>
        <taxon>Bacteroidaceae</taxon>
        <taxon>Bacteroides</taxon>
    </lineage>
</organism>
<dbReference type="Gene3D" id="1.10.443.10">
    <property type="entry name" value="Intergrase catalytic core"/>
    <property type="match status" value="1"/>
</dbReference>
<keyword evidence="1" id="KW-0229">DNA integration</keyword>
<dbReference type="PROSITE" id="PS51900">
    <property type="entry name" value="CB"/>
    <property type="match status" value="1"/>
</dbReference>
<keyword evidence="2 4" id="KW-0238">DNA-binding</keyword>
<dbReference type="GO" id="GO:0003677">
    <property type="term" value="F:DNA binding"/>
    <property type="evidence" value="ECO:0007669"/>
    <property type="project" value="UniProtKB-UniRule"/>
</dbReference>
<dbReference type="InterPro" id="IPR044068">
    <property type="entry name" value="CB"/>
</dbReference>
<dbReference type="SUPFAM" id="SSF56349">
    <property type="entry name" value="DNA breaking-rejoining enzymes"/>
    <property type="match status" value="1"/>
</dbReference>
<evidence type="ECO:0000256" key="1">
    <source>
        <dbReference type="ARBA" id="ARBA00022908"/>
    </source>
</evidence>
<dbReference type="AlphaFoldDB" id="A0AAN3A3G3"/>
<protein>
    <submittedName>
        <fullName evidence="6">Site-specific recombinase, phage integrase family</fullName>
    </submittedName>
</protein>
<gene>
    <name evidence="6" type="ORF">BACOVA_04958</name>
</gene>
<evidence type="ECO:0000256" key="3">
    <source>
        <dbReference type="ARBA" id="ARBA00023172"/>
    </source>
</evidence>
<accession>A0AAN3A3G3</accession>
<feature type="domain" description="Core-binding (CB)" evidence="5">
    <location>
        <begin position="147"/>
        <end position="229"/>
    </location>
</feature>
<dbReference type="Pfam" id="PF13102">
    <property type="entry name" value="Phage_int_SAM_5"/>
    <property type="match status" value="1"/>
</dbReference>
<name>A0AAN3A3G3_BACO1</name>
<keyword evidence="3" id="KW-0233">DNA recombination</keyword>
<dbReference type="InterPro" id="IPR025269">
    <property type="entry name" value="SAM-like_dom"/>
</dbReference>
<dbReference type="Proteomes" id="UP000005475">
    <property type="component" value="Unassembled WGS sequence"/>
</dbReference>
<evidence type="ECO:0000259" key="5">
    <source>
        <dbReference type="PROSITE" id="PS51900"/>
    </source>
</evidence>
<dbReference type="InterPro" id="IPR013762">
    <property type="entry name" value="Integrase-like_cat_sf"/>
</dbReference>
<evidence type="ECO:0000256" key="2">
    <source>
        <dbReference type="ARBA" id="ARBA00023125"/>
    </source>
</evidence>
<dbReference type="InterPro" id="IPR011010">
    <property type="entry name" value="DNA_brk_join_enz"/>
</dbReference>
<proteinExistence type="predicted"/>
<dbReference type="InterPro" id="IPR010998">
    <property type="entry name" value="Integrase_recombinase_N"/>
</dbReference>
<dbReference type="GO" id="GO:0015074">
    <property type="term" value="P:DNA integration"/>
    <property type="evidence" value="ECO:0007669"/>
    <property type="project" value="UniProtKB-KW"/>
</dbReference>
<evidence type="ECO:0000313" key="6">
    <source>
        <dbReference type="EMBL" id="EDO09100.1"/>
    </source>
</evidence>